<gene>
    <name evidence="1" type="ORF">N7494_004149</name>
</gene>
<dbReference type="Proteomes" id="UP001220324">
    <property type="component" value="Unassembled WGS sequence"/>
</dbReference>
<reference evidence="1 2" key="1">
    <citation type="journal article" date="2023" name="IMA Fungus">
        <title>Comparative genomic study of the Penicillium genus elucidates a diverse pangenome and 15 lateral gene transfer events.</title>
        <authorList>
            <person name="Petersen C."/>
            <person name="Sorensen T."/>
            <person name="Nielsen M.R."/>
            <person name="Sondergaard T.E."/>
            <person name="Sorensen J.L."/>
            <person name="Fitzpatrick D.A."/>
            <person name="Frisvad J.C."/>
            <person name="Nielsen K.L."/>
        </authorList>
    </citation>
    <scope>NUCLEOTIDE SEQUENCE [LARGE SCALE GENOMIC DNA]</scope>
    <source>
        <strain evidence="1 2">IBT 35679</strain>
    </source>
</reference>
<sequence>MRPGLDKPGALPLLALIIFSLLTLVPSLPSIYSLKLADFTHLIGKAQVPLIQENVAELSSDTPPSDRTPWILAAPSRPRVNRFSRPARLANGAPTISCESPSVENRSRSSYPAESTFLFSRRARAFRTYFIQQLDDYQFLTPFSTRSVSKGATPDPTLTPNLAPLPASIDDSNPITTPPLQNESIPSTTPPDLTPQLPFTDMWQQACQAASGLWELANESPKPSFQRLVRWGTSYAQSTFFPSKPVDSHIPTPLIHLQNDTQPEIEECTCMSANKTLPPSNDQSTDAAGRHSSELQGSCMAVVIGLVVGIMWF</sequence>
<comment type="caution">
    <text evidence="1">The sequence shown here is derived from an EMBL/GenBank/DDBJ whole genome shotgun (WGS) entry which is preliminary data.</text>
</comment>
<keyword evidence="2" id="KW-1185">Reference proteome</keyword>
<protein>
    <submittedName>
        <fullName evidence="1">Uncharacterized protein</fullName>
    </submittedName>
</protein>
<proteinExistence type="predicted"/>
<organism evidence="1 2">
    <name type="scientific">Penicillium frequentans</name>
    <dbReference type="NCBI Taxonomy" id="3151616"/>
    <lineage>
        <taxon>Eukaryota</taxon>
        <taxon>Fungi</taxon>
        <taxon>Dikarya</taxon>
        <taxon>Ascomycota</taxon>
        <taxon>Pezizomycotina</taxon>
        <taxon>Eurotiomycetes</taxon>
        <taxon>Eurotiomycetidae</taxon>
        <taxon>Eurotiales</taxon>
        <taxon>Aspergillaceae</taxon>
        <taxon>Penicillium</taxon>
    </lineage>
</organism>
<evidence type="ECO:0000313" key="2">
    <source>
        <dbReference type="Proteomes" id="UP001220324"/>
    </source>
</evidence>
<evidence type="ECO:0000313" key="1">
    <source>
        <dbReference type="EMBL" id="KAJ5546564.1"/>
    </source>
</evidence>
<accession>A0AAD6D1B3</accession>
<dbReference type="EMBL" id="JAQIZZ010000003">
    <property type="protein sequence ID" value="KAJ5546564.1"/>
    <property type="molecule type" value="Genomic_DNA"/>
</dbReference>
<name>A0AAD6D1B3_9EURO</name>
<dbReference type="AlphaFoldDB" id="A0AAD6D1B3"/>